<dbReference type="Pfam" id="PF13289">
    <property type="entry name" value="SIR2_2"/>
    <property type="match status" value="1"/>
</dbReference>
<reference evidence="1 2" key="1">
    <citation type="submission" date="2023-04" db="EMBL/GenBank/DDBJ databases">
        <title>A novel bacteria isolated from coastal sediment.</title>
        <authorList>
            <person name="Liu X.-J."/>
            <person name="Du Z.-J."/>
        </authorList>
    </citation>
    <scope>NUCLEOTIDE SEQUENCE [LARGE SCALE GENOMIC DNA]</scope>
    <source>
        <strain evidence="1 2">SDUM461004</strain>
    </source>
</reference>
<evidence type="ECO:0000313" key="2">
    <source>
        <dbReference type="Proteomes" id="UP001243717"/>
    </source>
</evidence>
<dbReference type="Proteomes" id="UP001243717">
    <property type="component" value="Unassembled WGS sequence"/>
</dbReference>
<dbReference type="EMBL" id="JARXIC010000055">
    <property type="protein sequence ID" value="MDQ8196246.1"/>
    <property type="molecule type" value="Genomic_DNA"/>
</dbReference>
<protein>
    <submittedName>
        <fullName evidence="1">SIR2 family protein</fullName>
    </submittedName>
</protein>
<keyword evidence="2" id="KW-1185">Reference proteome</keyword>
<sequence length="410" mass="47172">MNTTPQQLRPMFLFGSYTSPMPKVENITSEILNGDYHFHGDNRIYTQPNPSKTKYDERDSGVISLTLDTLKNHIKDLKVSEDVNYEEIAYIVSKLKKQSGTNRDPTLQAFRDVLFTELKTKFSKKFELTLFGRDTSTTPSKITLDNVISSTWTWIMWIVFEQLIDRNKQHSPKALRDFFDVMLDSSKIPTICTLNHDTKTEQALGSYPYVDGFSSFTSGTAKFHPSLLKSREGQIPLLKLHGSINWFYKDGEYIKLANPDDYDETNCVFEPLFLAGSLNKLEDYSYLMFPWIWTEFQNQLLQTKRIICSGYGFMDLGVTSRLREWLSLIDGAKLLIIDPDPEKLVRSCQRHDINNIGSFFGERESQTKYTICVDSTKIQDTSHSIIFLKCGFEDASKHAKALRTFVYGTT</sequence>
<proteinExistence type="predicted"/>
<dbReference type="InterPro" id="IPR029035">
    <property type="entry name" value="DHS-like_NAD/FAD-binding_dom"/>
</dbReference>
<dbReference type="SUPFAM" id="SSF52467">
    <property type="entry name" value="DHS-like NAD/FAD-binding domain"/>
    <property type="match status" value="1"/>
</dbReference>
<organism evidence="1 2">
    <name type="scientific">Thalassobacterium sedimentorum</name>
    <dbReference type="NCBI Taxonomy" id="3041258"/>
    <lineage>
        <taxon>Bacteria</taxon>
        <taxon>Pseudomonadati</taxon>
        <taxon>Verrucomicrobiota</taxon>
        <taxon>Opitutia</taxon>
        <taxon>Puniceicoccales</taxon>
        <taxon>Coraliomargaritaceae</taxon>
        <taxon>Thalassobacterium</taxon>
    </lineage>
</organism>
<name>A0ABU1AN68_9BACT</name>
<dbReference type="RefSeq" id="WP_308986682.1">
    <property type="nucleotide sequence ID" value="NZ_JARXIC010000055.1"/>
</dbReference>
<gene>
    <name evidence="1" type="ORF">QEH59_17560</name>
</gene>
<evidence type="ECO:0000313" key="1">
    <source>
        <dbReference type="EMBL" id="MDQ8196246.1"/>
    </source>
</evidence>
<comment type="caution">
    <text evidence="1">The sequence shown here is derived from an EMBL/GenBank/DDBJ whole genome shotgun (WGS) entry which is preliminary data.</text>
</comment>
<accession>A0ABU1AN68</accession>